<proteinExistence type="predicted"/>
<name>A0A075I7P0_9ARCH</name>
<dbReference type="EMBL" id="KF901215">
    <property type="protein sequence ID" value="AIF22727.1"/>
    <property type="molecule type" value="Genomic_DNA"/>
</dbReference>
<protein>
    <submittedName>
        <fullName evidence="1">Phosphoglycerate dehydrogenase</fullName>
    </submittedName>
</protein>
<organism evidence="1">
    <name type="scientific">uncultured marine thaumarchaeote SAT1000_10_F12</name>
    <dbReference type="NCBI Taxonomy" id="1456373"/>
    <lineage>
        <taxon>Archaea</taxon>
        <taxon>Nitrososphaerota</taxon>
        <taxon>environmental samples</taxon>
    </lineage>
</organism>
<reference evidence="1" key="1">
    <citation type="journal article" date="2014" name="Genome Biol. Evol.">
        <title>Pangenome evidence for extensive interdomain horizontal transfer affecting lineage core and shell genes in uncultured planktonic thaumarchaeota and euryarchaeota.</title>
        <authorList>
            <person name="Deschamps P."/>
            <person name="Zivanovic Y."/>
            <person name="Moreira D."/>
            <person name="Rodriguez-Valera F."/>
            <person name="Lopez-Garcia P."/>
        </authorList>
    </citation>
    <scope>NUCLEOTIDE SEQUENCE</scope>
</reference>
<evidence type="ECO:0000313" key="1">
    <source>
        <dbReference type="EMBL" id="AIF22727.1"/>
    </source>
</evidence>
<dbReference type="AlphaFoldDB" id="A0A075I7P0"/>
<sequence>MINAVEGAITAVAELVIGLMLSMAREIPRADREIRNGNWIKKSLWAVN</sequence>
<accession>A0A075I7P0</accession>
<dbReference type="Gene3D" id="3.40.50.720">
    <property type="entry name" value="NAD(P)-binding Rossmann-like Domain"/>
    <property type="match status" value="1"/>
</dbReference>
<dbReference type="SUPFAM" id="SSF52283">
    <property type="entry name" value="Formate/glycerate dehydrogenase catalytic domain-like"/>
    <property type="match status" value="1"/>
</dbReference>